<dbReference type="InterPro" id="IPR027417">
    <property type="entry name" value="P-loop_NTPase"/>
</dbReference>
<gene>
    <name evidence="4" type="ORF">SHERM_21697</name>
</gene>
<keyword evidence="4" id="KW-0378">Hydrolase</keyword>
<sequence length="193" mass="20866">MNCPPGGSFQTENLNMGKDVSGEGVQEALLKMLEGTIDTKDILFICGGAFVDLEKTISERRQDSSIGFGAPIRANLRLTGLNSAAASSLLEHVESGDLTAYGLIPEFVGRFPVVVSLSALDEDQLIKVNLEFTDNAMRLIAQKAIVKNTGARGLRAILENILTEAMFEEEDRRSPVRLGDVEVLEGSWPAISL</sequence>
<keyword evidence="4" id="KW-0645">Protease</keyword>
<dbReference type="OrthoDB" id="1721884at2759"/>
<dbReference type="SMART" id="SM01086">
    <property type="entry name" value="ClpB_D2-small"/>
    <property type="match status" value="1"/>
</dbReference>
<dbReference type="GO" id="GO:0005759">
    <property type="term" value="C:mitochondrial matrix"/>
    <property type="evidence" value="ECO:0007669"/>
    <property type="project" value="TreeGrafter"/>
</dbReference>
<dbReference type="GO" id="GO:0005524">
    <property type="term" value="F:ATP binding"/>
    <property type="evidence" value="ECO:0007669"/>
    <property type="project" value="UniProtKB-KW"/>
</dbReference>
<evidence type="ECO:0000256" key="2">
    <source>
        <dbReference type="ARBA" id="ARBA00022840"/>
    </source>
</evidence>
<evidence type="ECO:0000256" key="1">
    <source>
        <dbReference type="ARBA" id="ARBA00022741"/>
    </source>
</evidence>
<name>A0A9N7RD29_STRHE</name>
<comment type="caution">
    <text evidence="4">The sequence shown here is derived from an EMBL/GenBank/DDBJ whole genome shotgun (WGS) entry which is preliminary data.</text>
</comment>
<keyword evidence="1" id="KW-0547">Nucleotide-binding</keyword>
<dbReference type="Gene3D" id="3.40.50.300">
    <property type="entry name" value="P-loop containing nucleotide triphosphate hydrolases"/>
    <property type="match status" value="1"/>
</dbReference>
<keyword evidence="2" id="KW-0067">ATP-binding</keyword>
<dbReference type="PANTHER" id="PTHR48102">
    <property type="entry name" value="ATP-DEPENDENT CLP PROTEASE ATP-BINDING SUBUNIT CLPX-LIKE, MITOCHONDRIAL-RELATED"/>
    <property type="match status" value="1"/>
</dbReference>
<evidence type="ECO:0000259" key="3">
    <source>
        <dbReference type="SMART" id="SM01086"/>
    </source>
</evidence>
<feature type="domain" description="Clp ATPase C-terminal" evidence="3">
    <location>
        <begin position="120"/>
        <end position="183"/>
    </location>
</feature>
<proteinExistence type="predicted"/>
<dbReference type="GO" id="GO:0016887">
    <property type="term" value="F:ATP hydrolysis activity"/>
    <property type="evidence" value="ECO:0007669"/>
    <property type="project" value="InterPro"/>
</dbReference>
<dbReference type="GO" id="GO:0008233">
    <property type="term" value="F:peptidase activity"/>
    <property type="evidence" value="ECO:0007669"/>
    <property type="project" value="UniProtKB-KW"/>
</dbReference>
<protein>
    <submittedName>
        <fullName evidence="4">CLP protease regulatory subunit X</fullName>
    </submittedName>
</protein>
<dbReference type="Gene3D" id="1.10.8.60">
    <property type="match status" value="1"/>
</dbReference>
<dbReference type="EMBL" id="CACSLK010024787">
    <property type="protein sequence ID" value="CAA0824796.1"/>
    <property type="molecule type" value="Genomic_DNA"/>
</dbReference>
<accession>A0A9N7RD29</accession>
<dbReference type="AlphaFoldDB" id="A0A9N7RD29"/>
<dbReference type="InterPro" id="IPR003959">
    <property type="entry name" value="ATPase_AAA_core"/>
</dbReference>
<dbReference type="InterPro" id="IPR050052">
    <property type="entry name" value="ATP-dep_Clp_protease_ClpX"/>
</dbReference>
<evidence type="ECO:0000313" key="4">
    <source>
        <dbReference type="EMBL" id="CAA0824796.1"/>
    </source>
</evidence>
<dbReference type="GO" id="GO:0051603">
    <property type="term" value="P:proteolysis involved in protein catabolic process"/>
    <property type="evidence" value="ECO:0007669"/>
    <property type="project" value="TreeGrafter"/>
</dbReference>
<dbReference type="Proteomes" id="UP001153555">
    <property type="component" value="Unassembled WGS sequence"/>
</dbReference>
<dbReference type="Pfam" id="PF07724">
    <property type="entry name" value="AAA_2"/>
    <property type="match status" value="1"/>
</dbReference>
<dbReference type="PANTHER" id="PTHR48102:SF4">
    <property type="entry name" value="CLP PROTEASE REGULATORY SUBUNIT CLPX2, MITOCHONDRIAL"/>
    <property type="match status" value="1"/>
</dbReference>
<evidence type="ECO:0000313" key="5">
    <source>
        <dbReference type="Proteomes" id="UP001153555"/>
    </source>
</evidence>
<keyword evidence="5" id="KW-1185">Reference proteome</keyword>
<dbReference type="SUPFAM" id="SSF52540">
    <property type="entry name" value="P-loop containing nucleoside triphosphate hydrolases"/>
    <property type="match status" value="1"/>
</dbReference>
<dbReference type="InterPro" id="IPR019489">
    <property type="entry name" value="Clp_ATPase_C"/>
</dbReference>
<dbReference type="Pfam" id="PF10431">
    <property type="entry name" value="ClpB_D2-small"/>
    <property type="match status" value="1"/>
</dbReference>
<reference evidence="4" key="1">
    <citation type="submission" date="2019-12" db="EMBL/GenBank/DDBJ databases">
        <authorList>
            <person name="Scholes J."/>
        </authorList>
    </citation>
    <scope>NUCLEOTIDE SEQUENCE</scope>
</reference>
<organism evidence="4 5">
    <name type="scientific">Striga hermonthica</name>
    <name type="common">Purple witchweed</name>
    <name type="synonym">Buchnera hermonthica</name>
    <dbReference type="NCBI Taxonomy" id="68872"/>
    <lineage>
        <taxon>Eukaryota</taxon>
        <taxon>Viridiplantae</taxon>
        <taxon>Streptophyta</taxon>
        <taxon>Embryophyta</taxon>
        <taxon>Tracheophyta</taxon>
        <taxon>Spermatophyta</taxon>
        <taxon>Magnoliopsida</taxon>
        <taxon>eudicotyledons</taxon>
        <taxon>Gunneridae</taxon>
        <taxon>Pentapetalae</taxon>
        <taxon>asterids</taxon>
        <taxon>lamiids</taxon>
        <taxon>Lamiales</taxon>
        <taxon>Orobanchaceae</taxon>
        <taxon>Buchnereae</taxon>
        <taxon>Striga</taxon>
    </lineage>
</organism>